<proteinExistence type="predicted"/>
<dbReference type="GO" id="GO:0016020">
    <property type="term" value="C:membrane"/>
    <property type="evidence" value="ECO:0007669"/>
    <property type="project" value="UniProtKB-SubCell"/>
</dbReference>
<evidence type="ECO:0000256" key="5">
    <source>
        <dbReference type="SAM" id="Phobius"/>
    </source>
</evidence>
<dbReference type="PANTHER" id="PTHR39608:SF1">
    <property type="entry name" value="INTEGRAL MEMBRANE PROTEIN (AFU_ORTHOLOGUE AFUA_5G08640)"/>
    <property type="match status" value="1"/>
</dbReference>
<keyword evidence="8" id="KW-1185">Reference proteome</keyword>
<evidence type="ECO:0000256" key="2">
    <source>
        <dbReference type="ARBA" id="ARBA00022692"/>
    </source>
</evidence>
<feature type="transmembrane region" description="Helical" evidence="5">
    <location>
        <begin position="43"/>
        <end position="63"/>
    </location>
</feature>
<feature type="domain" description="MARVEL" evidence="6">
    <location>
        <begin position="7"/>
        <end position="134"/>
    </location>
</feature>
<name>A0AAJ0FWM7_9HYPO</name>
<organism evidence="7 8">
    <name type="scientific">Conoideocrella luteorostrata</name>
    <dbReference type="NCBI Taxonomy" id="1105319"/>
    <lineage>
        <taxon>Eukaryota</taxon>
        <taxon>Fungi</taxon>
        <taxon>Dikarya</taxon>
        <taxon>Ascomycota</taxon>
        <taxon>Pezizomycotina</taxon>
        <taxon>Sordariomycetes</taxon>
        <taxon>Hypocreomycetidae</taxon>
        <taxon>Hypocreales</taxon>
        <taxon>Clavicipitaceae</taxon>
        <taxon>Conoideocrella</taxon>
    </lineage>
</organism>
<evidence type="ECO:0000313" key="8">
    <source>
        <dbReference type="Proteomes" id="UP001251528"/>
    </source>
</evidence>
<evidence type="ECO:0000313" key="7">
    <source>
        <dbReference type="EMBL" id="KAK2593983.1"/>
    </source>
</evidence>
<dbReference type="Proteomes" id="UP001251528">
    <property type="component" value="Unassembled WGS sequence"/>
</dbReference>
<keyword evidence="4 5" id="KW-0472">Membrane</keyword>
<reference evidence="7" key="1">
    <citation type="submission" date="2023-06" db="EMBL/GenBank/DDBJ databases">
        <title>Conoideocrella luteorostrata (Hypocreales: Clavicipitaceae), a potential biocontrol fungus for elongate hemlock scale in United States Christmas tree production areas.</title>
        <authorList>
            <person name="Barrett H."/>
            <person name="Lovett B."/>
            <person name="Macias A.M."/>
            <person name="Stajich J.E."/>
            <person name="Kasson M.T."/>
        </authorList>
    </citation>
    <scope>NUCLEOTIDE SEQUENCE</scope>
    <source>
        <strain evidence="7">ARSEF 14590</strain>
    </source>
</reference>
<dbReference type="PANTHER" id="PTHR39608">
    <property type="entry name" value="INTEGRAL MEMBRANE PROTEIN (AFU_ORTHOLOGUE AFUA_5G08640)"/>
    <property type="match status" value="1"/>
</dbReference>
<dbReference type="InterPro" id="IPR008253">
    <property type="entry name" value="Marvel"/>
</dbReference>
<evidence type="ECO:0000256" key="4">
    <source>
        <dbReference type="ARBA" id="ARBA00023136"/>
    </source>
</evidence>
<protein>
    <recommendedName>
        <fullName evidence="6">MARVEL domain-containing protein</fullName>
    </recommendedName>
</protein>
<accession>A0AAJ0FWM7</accession>
<evidence type="ECO:0000256" key="3">
    <source>
        <dbReference type="ARBA" id="ARBA00022989"/>
    </source>
</evidence>
<sequence length="163" mass="18311">MALDRLVSMILRAAELAFAAIVAGVTGDYIHKSDASAWDLGRYIYTVVVAGIAIFLALIWLFPFSGSFIHWPVDIFVSILWWAAFGLLANLLGSTCGALFAWDNVALRGDQCGKFKAAIAFSFLSAILWLVSALIGIFWVRKHEHSTARADVHHRRRWYRRRV</sequence>
<evidence type="ECO:0000259" key="6">
    <source>
        <dbReference type="Pfam" id="PF01284"/>
    </source>
</evidence>
<feature type="transmembrane region" description="Helical" evidence="5">
    <location>
        <begin position="117"/>
        <end position="140"/>
    </location>
</feature>
<dbReference type="AlphaFoldDB" id="A0AAJ0FWM7"/>
<gene>
    <name evidence="7" type="ORF">QQS21_008293</name>
</gene>
<feature type="transmembrane region" description="Helical" evidence="5">
    <location>
        <begin position="75"/>
        <end position="102"/>
    </location>
</feature>
<dbReference type="Pfam" id="PF01284">
    <property type="entry name" value="MARVEL"/>
    <property type="match status" value="1"/>
</dbReference>
<comment type="caution">
    <text evidence="7">The sequence shown here is derived from an EMBL/GenBank/DDBJ whole genome shotgun (WGS) entry which is preliminary data.</text>
</comment>
<dbReference type="EMBL" id="JASWJB010000186">
    <property type="protein sequence ID" value="KAK2593983.1"/>
    <property type="molecule type" value="Genomic_DNA"/>
</dbReference>
<keyword evidence="2 5" id="KW-0812">Transmembrane</keyword>
<keyword evidence="3 5" id="KW-1133">Transmembrane helix</keyword>
<evidence type="ECO:0000256" key="1">
    <source>
        <dbReference type="ARBA" id="ARBA00004141"/>
    </source>
</evidence>
<comment type="subcellular location">
    <subcellularLocation>
        <location evidence="1">Membrane</location>
        <topology evidence="1">Multi-pass membrane protein</topology>
    </subcellularLocation>
</comment>